<keyword evidence="3" id="KW-1185">Reference proteome</keyword>
<reference evidence="4" key="1">
    <citation type="submission" date="2022-11" db="UniProtKB">
        <authorList>
            <consortium name="WormBaseParasite"/>
        </authorList>
    </citation>
    <scope>IDENTIFICATION</scope>
</reference>
<dbReference type="CDD" id="cd05380">
    <property type="entry name" value="CAP_euk"/>
    <property type="match status" value="1"/>
</dbReference>
<dbReference type="SUPFAM" id="SSF55797">
    <property type="entry name" value="PR-1-like"/>
    <property type="match status" value="1"/>
</dbReference>
<evidence type="ECO:0000313" key="3">
    <source>
        <dbReference type="Proteomes" id="UP000887577"/>
    </source>
</evidence>
<dbReference type="Gene3D" id="3.40.33.10">
    <property type="entry name" value="CAP"/>
    <property type="match status" value="1"/>
</dbReference>
<dbReference type="SMART" id="SM00198">
    <property type="entry name" value="SCP"/>
    <property type="match status" value="1"/>
</dbReference>
<organism evidence="3 4">
    <name type="scientific">Panagrolaimus superbus</name>
    <dbReference type="NCBI Taxonomy" id="310955"/>
    <lineage>
        <taxon>Eukaryota</taxon>
        <taxon>Metazoa</taxon>
        <taxon>Ecdysozoa</taxon>
        <taxon>Nematoda</taxon>
        <taxon>Chromadorea</taxon>
        <taxon>Rhabditida</taxon>
        <taxon>Tylenchina</taxon>
        <taxon>Panagrolaimomorpha</taxon>
        <taxon>Panagrolaimoidea</taxon>
        <taxon>Panagrolaimidae</taxon>
        <taxon>Panagrolaimus</taxon>
    </lineage>
</organism>
<dbReference type="Proteomes" id="UP000887577">
    <property type="component" value="Unplaced"/>
</dbReference>
<sequence>MLKFLVILIFSFFISSSFAGICPGTDLTDELRKTIVDVHNQLRSELAQGKSIMKNNKTAPPAKNMYKMRYDCCLEASAQSVVETCEMKHSKHECRNSGENLWAKGSSKGDPKNDIPGALKGWWSELANRGETVPIYQDGIGHWAAVSDYFLKEGRLFDTIS</sequence>
<proteinExistence type="predicted"/>
<evidence type="ECO:0000256" key="1">
    <source>
        <dbReference type="SAM" id="SignalP"/>
    </source>
</evidence>
<evidence type="ECO:0000259" key="2">
    <source>
        <dbReference type="SMART" id="SM00198"/>
    </source>
</evidence>
<dbReference type="Pfam" id="PF00188">
    <property type="entry name" value="CAP"/>
    <property type="match status" value="1"/>
</dbReference>
<protein>
    <submittedName>
        <fullName evidence="4">SCP domain-containing protein</fullName>
    </submittedName>
</protein>
<feature type="domain" description="SCP" evidence="2">
    <location>
        <begin position="30"/>
        <end position="158"/>
    </location>
</feature>
<accession>A0A914YKF6</accession>
<dbReference type="InterPro" id="IPR035940">
    <property type="entry name" value="CAP_sf"/>
</dbReference>
<feature type="signal peptide" evidence="1">
    <location>
        <begin position="1"/>
        <end position="19"/>
    </location>
</feature>
<dbReference type="AlphaFoldDB" id="A0A914YKF6"/>
<dbReference type="InterPro" id="IPR014044">
    <property type="entry name" value="CAP_dom"/>
</dbReference>
<dbReference type="WBParaSite" id="PSU_v2.g19824.t1">
    <property type="protein sequence ID" value="PSU_v2.g19824.t1"/>
    <property type="gene ID" value="PSU_v2.g19824"/>
</dbReference>
<keyword evidence="1" id="KW-0732">Signal</keyword>
<evidence type="ECO:0000313" key="4">
    <source>
        <dbReference type="WBParaSite" id="PSU_v2.g19824.t1"/>
    </source>
</evidence>
<feature type="chain" id="PRO_5037317841" evidence="1">
    <location>
        <begin position="20"/>
        <end position="161"/>
    </location>
</feature>
<name>A0A914YKF6_9BILA</name>